<dbReference type="Proteomes" id="UP000799776">
    <property type="component" value="Unassembled WGS sequence"/>
</dbReference>
<evidence type="ECO:0000313" key="1">
    <source>
        <dbReference type="EMBL" id="KAF2084969.1"/>
    </source>
</evidence>
<protein>
    <submittedName>
        <fullName evidence="1">Uncharacterized protein</fullName>
    </submittedName>
</protein>
<gene>
    <name evidence="1" type="ORF">K490DRAFT_59091</name>
</gene>
<reference evidence="1" key="1">
    <citation type="journal article" date="2020" name="Stud. Mycol.">
        <title>101 Dothideomycetes genomes: a test case for predicting lifestyles and emergence of pathogens.</title>
        <authorList>
            <person name="Haridas S."/>
            <person name="Albert R."/>
            <person name="Binder M."/>
            <person name="Bloem J."/>
            <person name="Labutti K."/>
            <person name="Salamov A."/>
            <person name="Andreopoulos B."/>
            <person name="Baker S."/>
            <person name="Barry K."/>
            <person name="Bills G."/>
            <person name="Bluhm B."/>
            <person name="Cannon C."/>
            <person name="Castanera R."/>
            <person name="Culley D."/>
            <person name="Daum C."/>
            <person name="Ezra D."/>
            <person name="Gonzalez J."/>
            <person name="Henrissat B."/>
            <person name="Kuo A."/>
            <person name="Liang C."/>
            <person name="Lipzen A."/>
            <person name="Lutzoni F."/>
            <person name="Magnuson J."/>
            <person name="Mondo S."/>
            <person name="Nolan M."/>
            <person name="Ohm R."/>
            <person name="Pangilinan J."/>
            <person name="Park H.-J."/>
            <person name="Ramirez L."/>
            <person name="Alfaro M."/>
            <person name="Sun H."/>
            <person name="Tritt A."/>
            <person name="Yoshinaga Y."/>
            <person name="Zwiers L.-H."/>
            <person name="Turgeon B."/>
            <person name="Goodwin S."/>
            <person name="Spatafora J."/>
            <person name="Crous P."/>
            <person name="Grigoriev I."/>
        </authorList>
    </citation>
    <scope>NUCLEOTIDE SEQUENCE</scope>
    <source>
        <strain evidence="1">CBS 121410</strain>
    </source>
</reference>
<name>A0A9P4HNJ3_9PEZI</name>
<organism evidence="1 2">
    <name type="scientific">Saccharata proteae CBS 121410</name>
    <dbReference type="NCBI Taxonomy" id="1314787"/>
    <lineage>
        <taxon>Eukaryota</taxon>
        <taxon>Fungi</taxon>
        <taxon>Dikarya</taxon>
        <taxon>Ascomycota</taxon>
        <taxon>Pezizomycotina</taxon>
        <taxon>Dothideomycetes</taxon>
        <taxon>Dothideomycetes incertae sedis</taxon>
        <taxon>Botryosphaeriales</taxon>
        <taxon>Saccharataceae</taxon>
        <taxon>Saccharata</taxon>
    </lineage>
</organism>
<dbReference type="EMBL" id="ML978735">
    <property type="protein sequence ID" value="KAF2084969.1"/>
    <property type="molecule type" value="Genomic_DNA"/>
</dbReference>
<proteinExistence type="predicted"/>
<accession>A0A9P4HNJ3</accession>
<comment type="caution">
    <text evidence="1">The sequence shown here is derived from an EMBL/GenBank/DDBJ whole genome shotgun (WGS) entry which is preliminary data.</text>
</comment>
<evidence type="ECO:0000313" key="2">
    <source>
        <dbReference type="Proteomes" id="UP000799776"/>
    </source>
</evidence>
<keyword evidence="2" id="KW-1185">Reference proteome</keyword>
<dbReference type="OrthoDB" id="3231000at2759"/>
<sequence>MAMLLDISLSTGRILRPLYQSQSSAVSLPSRIPRVDSNFDVAPRQVFDFKWIRDAPQYATDLSVYVWQSFAEAPKSDEEISVVGLHDPRESLRRVIMFVKTPALLDRFRKVPLSFQRSSPPVPWQYQAIEVFQSCLELKYQFRRYPSGTKIQYLQHVKDCLNVAEQATDDSLNQITMLPSYLEGFLDRPLDDVESKKFDVLETDFTYIRKTLIELHMLVDAMSKNTRQMLELAQIRRSFLLTIAAAVYIPLSFVSYDTLDEYDPCDYLDPDIGYDTG</sequence>
<dbReference type="AlphaFoldDB" id="A0A9P4HNJ3"/>